<feature type="signal peptide" evidence="3">
    <location>
        <begin position="1"/>
        <end position="19"/>
    </location>
</feature>
<sequence>MRRSVYMSVVIAGIVSLNACTSTLQEETNLPGVPSLKELYKPFGENDVKNFQLPPKIYHPETWFHLIGGNVSKPGITADLEALSAAGLSGIQLFHGQFGGPWPGVEPQIACLSPSWEETIKHAAEECRRLGLRFTMQNCPGWSMAGGPWIKPENSMRHLVWSRTDIDGGKQVAMDLAVPQPSSEDWRDYKDITVLAFPTPLDDTNQPLRPQSIRSNIDYPWSDFLIENKDQGHWINQEEGQPHWVEVSFSQPTPLRTIELSEVRNYNYNWCYEPGVNIKVQAILPDGTEKDILQTDAPQSSWQDNKYFTLALSEVPGVKTYRISFTHKRPLLLSHMSLYSAARKNNWEAEAGWTLRDFVRAGEEPQQSPEAFVSLDQVKDITSSMDANGHLNWEVPEGKWTVLRVGHVCTGKQNGPAPKEGTGWECNKLSETGPDIHYASYIGRLANGPLEGGLLNGMLLDSWECETQTWTEEMENEFSLKSGYPLRQWLPAVFGYVVNDHETTARFLLDWRNTIGSLFADKFYGRMVQLAHQNGLAVSYETAAGDIVPADLLEYFKYADIPMCEFWQPLSESFVGSNNFKPIKPTASAARMYGKPRVAAEAFTSFELTWDEHLSMLKEVMNVNSVEGVTHLVFHTYTHNPRIDFLPPGTSFGSGIGTPFLRLQTWWKYMPEFVNYLSRCTYLLERGRPVSDVLWYLGDEISHKPDQNYPFPEGFKYDYCNPDVLLNRLSVKNGKIVTPEGIEYSVLWLNDNKRMLPETLEKLLALVREGAVVIGDAPEGLATLSGQESAQKRFDAAVHALWGEASKGCNRIGKGMVVSGMSLDEALRELKMSPDVTATGDALWSHRQTKGADWYFVTAPKGQGFKGDLSFRNSGYAEIWDPVTGEMEPAVNRKDGDRTVVSLDMPRAGSCFVVFRHDRKGESKPVLLEEAGTIPVGNEWTLAFPDGWGAPASLKTDELKAWKDLDISPEGKAFSGTVTYTTSFDIENAKEYAGYSLDLGAVEMIASVSLNGKPLRVLWTPPYRLDITDAVQTGKNILTVEVTGTWFNRLVYDAGQPEENRKTWTISGPSKDAPLRDSGLLGPVVLKTFKK</sequence>
<proteinExistence type="predicted"/>
<evidence type="ECO:0000256" key="3">
    <source>
        <dbReference type="SAM" id="SignalP"/>
    </source>
</evidence>
<dbReference type="SUPFAM" id="SSF49785">
    <property type="entry name" value="Galactose-binding domain-like"/>
    <property type="match status" value="1"/>
</dbReference>
<evidence type="ECO:0000313" key="4">
    <source>
        <dbReference type="EMBL" id="MBB4620595.1"/>
    </source>
</evidence>
<dbReference type="InterPro" id="IPR008979">
    <property type="entry name" value="Galactose-bd-like_sf"/>
</dbReference>
<dbReference type="RefSeq" id="WP_183668723.1">
    <property type="nucleotide sequence ID" value="NZ_BMPB01000010.1"/>
</dbReference>
<feature type="chain" id="PRO_5045989312" description="Glycosyl hydrolases family 2, sugar binding domain" evidence="3">
    <location>
        <begin position="20"/>
        <end position="1091"/>
    </location>
</feature>
<dbReference type="NCBIfam" id="NF045579">
    <property type="entry name" value="rhamnoside_JR"/>
    <property type="match status" value="1"/>
</dbReference>
<dbReference type="Pfam" id="PF17132">
    <property type="entry name" value="Glyco_hydro_106"/>
    <property type="match status" value="1"/>
</dbReference>
<dbReference type="EMBL" id="JACHOC010000001">
    <property type="protein sequence ID" value="MBB4620595.1"/>
    <property type="molecule type" value="Genomic_DNA"/>
</dbReference>
<accession>A0ABR6KGF6</accession>
<keyword evidence="1 3" id="KW-0732">Signal</keyword>
<dbReference type="PANTHER" id="PTHR43817">
    <property type="entry name" value="GLYCOSYL HYDROLASE"/>
    <property type="match status" value="1"/>
</dbReference>
<evidence type="ECO:0000256" key="2">
    <source>
        <dbReference type="ARBA" id="ARBA00022801"/>
    </source>
</evidence>
<keyword evidence="2" id="KW-0378">Hydrolase</keyword>
<comment type="caution">
    <text evidence="4">The sequence shown here is derived from an EMBL/GenBank/DDBJ whole genome shotgun (WGS) entry which is preliminary data.</text>
</comment>
<dbReference type="PANTHER" id="PTHR43817:SF1">
    <property type="entry name" value="HYDROLASE, FAMILY 43, PUTATIVE (AFU_ORTHOLOGUE AFUA_3G01660)-RELATED"/>
    <property type="match status" value="1"/>
</dbReference>
<organism evidence="4 5">
    <name type="scientific">Parabacteroides faecis</name>
    <dbReference type="NCBI Taxonomy" id="1217282"/>
    <lineage>
        <taxon>Bacteria</taxon>
        <taxon>Pseudomonadati</taxon>
        <taxon>Bacteroidota</taxon>
        <taxon>Bacteroidia</taxon>
        <taxon>Bacteroidales</taxon>
        <taxon>Tannerellaceae</taxon>
        <taxon>Parabacteroides</taxon>
    </lineage>
</organism>
<dbReference type="Gene3D" id="2.60.120.260">
    <property type="entry name" value="Galactose-binding domain-like"/>
    <property type="match status" value="1"/>
</dbReference>
<evidence type="ECO:0008006" key="6">
    <source>
        <dbReference type="Google" id="ProtNLM"/>
    </source>
</evidence>
<name>A0ABR6KGF6_9BACT</name>
<evidence type="ECO:0000313" key="5">
    <source>
        <dbReference type="Proteomes" id="UP000533637"/>
    </source>
</evidence>
<protein>
    <recommendedName>
        <fullName evidence="6">Glycosyl hydrolases family 2, sugar binding domain</fullName>
    </recommendedName>
</protein>
<reference evidence="4 5" key="1">
    <citation type="submission" date="2020-08" db="EMBL/GenBank/DDBJ databases">
        <title>Genomic Encyclopedia of Type Strains, Phase IV (KMG-IV): sequencing the most valuable type-strain genomes for metagenomic binning, comparative biology and taxonomic classification.</title>
        <authorList>
            <person name="Goeker M."/>
        </authorList>
    </citation>
    <scope>NUCLEOTIDE SEQUENCE [LARGE SCALE GENOMIC DNA]</scope>
    <source>
        <strain evidence="4 5">DSM 102983</strain>
    </source>
</reference>
<gene>
    <name evidence="4" type="ORF">GGQ57_000469</name>
</gene>
<evidence type="ECO:0000256" key="1">
    <source>
        <dbReference type="ARBA" id="ARBA00022729"/>
    </source>
</evidence>
<dbReference type="Proteomes" id="UP000533637">
    <property type="component" value="Unassembled WGS sequence"/>
</dbReference>
<keyword evidence="5" id="KW-1185">Reference proteome</keyword>